<dbReference type="RefSeq" id="WP_353634462.1">
    <property type="nucleotide sequence ID" value="NZ_CP159204.1"/>
</dbReference>
<dbReference type="AlphaFoldDB" id="A0AAU8CDC1"/>
<accession>A0AAU8CDC1</accession>
<dbReference type="GeneID" id="91107745"/>
<reference evidence="1" key="1">
    <citation type="submission" date="2024-06" db="EMBL/GenBank/DDBJ databases">
        <title>Genome Sequence of an extremely halophilic archaeon isolated from Permian era halite, Salado Formation, Carlsbad, New Mexico: Halobacterium sp. strain NMX12-1.</title>
        <authorList>
            <person name="Sotoa L."/>
            <person name="DasSarma P."/>
            <person name="Anton B.P."/>
            <person name="Vincze T."/>
            <person name="Verma I."/>
            <person name="Eralp B."/>
            <person name="Powers D.W."/>
            <person name="Dozier B.L."/>
            <person name="Roberts R.J."/>
            <person name="DasSarma S."/>
        </authorList>
    </citation>
    <scope>NUCLEOTIDE SEQUENCE</scope>
    <source>
        <strain evidence="1">NMX12-1</strain>
    </source>
</reference>
<sequence length="128" mass="14317">MPVTFRVVLRSTETQPSQQTQESVLPVMSQKFGQRVAVSAADLSPDDRLRAATIGTVDTDASAALRDVYEYVKPHRLVKVGAIRTNDDSRVAVRKAHEVDRESVERHEHATVLGEVRGDLLVRVRRDE</sequence>
<protein>
    <submittedName>
        <fullName evidence="1">Uncharacterized protein</fullName>
    </submittedName>
</protein>
<name>A0AAU8CDC1_9EURY</name>
<dbReference type="EMBL" id="CP159204">
    <property type="protein sequence ID" value="XCF16667.1"/>
    <property type="molecule type" value="Genomic_DNA"/>
</dbReference>
<proteinExistence type="predicted"/>
<gene>
    <name evidence="1" type="ORF">ABSL23_01305</name>
</gene>
<organism evidence="1">
    <name type="scientific">Halobacterium sp. NMX12-1</name>
    <dbReference type="NCBI Taxonomy" id="3166650"/>
    <lineage>
        <taxon>Archaea</taxon>
        <taxon>Methanobacteriati</taxon>
        <taxon>Methanobacteriota</taxon>
        <taxon>Stenosarchaea group</taxon>
        <taxon>Halobacteria</taxon>
        <taxon>Halobacteriales</taxon>
        <taxon>Halobacteriaceae</taxon>
        <taxon>Halobacterium</taxon>
    </lineage>
</organism>
<dbReference type="KEGG" id="hanx:ABSL23_01305"/>
<evidence type="ECO:0000313" key="1">
    <source>
        <dbReference type="EMBL" id="XCF16667.1"/>
    </source>
</evidence>